<feature type="compositionally biased region" description="Low complexity" evidence="1">
    <location>
        <begin position="157"/>
        <end position="166"/>
    </location>
</feature>
<feature type="compositionally biased region" description="Polar residues" evidence="1">
    <location>
        <begin position="131"/>
        <end position="148"/>
    </location>
</feature>
<feature type="compositionally biased region" description="Basic and acidic residues" evidence="1">
    <location>
        <begin position="250"/>
        <end position="260"/>
    </location>
</feature>
<dbReference type="Proteomes" id="UP000053593">
    <property type="component" value="Unassembled WGS sequence"/>
</dbReference>
<dbReference type="OrthoDB" id="3362494at2759"/>
<dbReference type="HOGENOM" id="CLU_900339_0_0_1"/>
<feature type="region of interest" description="Disordered" evidence="1">
    <location>
        <begin position="120"/>
        <end position="177"/>
    </location>
</feature>
<name>A0A0D0C6X8_9AGAR</name>
<evidence type="ECO:0000313" key="3">
    <source>
        <dbReference type="Proteomes" id="UP000053593"/>
    </source>
</evidence>
<feature type="region of interest" description="Disordered" evidence="1">
    <location>
        <begin position="212"/>
        <end position="309"/>
    </location>
</feature>
<reference evidence="2 3" key="1">
    <citation type="submission" date="2014-04" db="EMBL/GenBank/DDBJ databases">
        <title>Evolutionary Origins and Diversification of the Mycorrhizal Mutualists.</title>
        <authorList>
            <consortium name="DOE Joint Genome Institute"/>
            <consortium name="Mycorrhizal Genomics Consortium"/>
            <person name="Kohler A."/>
            <person name="Kuo A."/>
            <person name="Nagy L.G."/>
            <person name="Floudas D."/>
            <person name="Copeland A."/>
            <person name="Barry K.W."/>
            <person name="Cichocki N."/>
            <person name="Veneault-Fourrey C."/>
            <person name="LaButti K."/>
            <person name="Lindquist E.A."/>
            <person name="Lipzen A."/>
            <person name="Lundell T."/>
            <person name="Morin E."/>
            <person name="Murat C."/>
            <person name="Riley R."/>
            <person name="Ohm R."/>
            <person name="Sun H."/>
            <person name="Tunlid A."/>
            <person name="Henrissat B."/>
            <person name="Grigoriev I.V."/>
            <person name="Hibbett D.S."/>
            <person name="Martin F."/>
        </authorList>
    </citation>
    <scope>NUCLEOTIDE SEQUENCE [LARGE SCALE GENOMIC DNA]</scope>
    <source>
        <strain evidence="2 3">FD-317 M1</strain>
    </source>
</reference>
<feature type="region of interest" description="Disordered" evidence="1">
    <location>
        <begin position="1"/>
        <end position="31"/>
    </location>
</feature>
<keyword evidence="3" id="KW-1185">Reference proteome</keyword>
<evidence type="ECO:0000256" key="1">
    <source>
        <dbReference type="SAM" id="MobiDB-lite"/>
    </source>
</evidence>
<organism evidence="2 3">
    <name type="scientific">Collybiopsis luxurians FD-317 M1</name>
    <dbReference type="NCBI Taxonomy" id="944289"/>
    <lineage>
        <taxon>Eukaryota</taxon>
        <taxon>Fungi</taxon>
        <taxon>Dikarya</taxon>
        <taxon>Basidiomycota</taxon>
        <taxon>Agaricomycotina</taxon>
        <taxon>Agaricomycetes</taxon>
        <taxon>Agaricomycetidae</taxon>
        <taxon>Agaricales</taxon>
        <taxon>Marasmiineae</taxon>
        <taxon>Omphalotaceae</taxon>
        <taxon>Collybiopsis</taxon>
        <taxon>Collybiopsis luxurians</taxon>
    </lineage>
</organism>
<sequence>MASTPTSYDPRNGQSGTLTPTLYSRQNYGDGTTSSMTVRPMISCRLLCGNSLNQSKEMDFEGMLWDENCRTKVITLNGTVHTMDANGGGMSDVEAGMMDNENKEDGKYSVHSRATAMHDGLPEGAMAPRTPGSSGSHSQLRPELTSSAGHEHANNETSATAAAAAPVPSPATPSTKRGANIFHLHTSSSSLSTSKQHHPTAKPKVEFKAHLTSGGEMEEESDPFKANRTAEGGNVPSEGDGFIKEAAQLAERERWGEEVQSRTWQWGSRSKGGDDADDTTWVDIVVPSIGGGSSGSGEGRKAQDPDEAS</sequence>
<dbReference type="EMBL" id="KN834826">
    <property type="protein sequence ID" value="KIK53627.1"/>
    <property type="molecule type" value="Genomic_DNA"/>
</dbReference>
<dbReference type="AlphaFoldDB" id="A0A0D0C6X8"/>
<feature type="compositionally biased region" description="Basic and acidic residues" evidence="1">
    <location>
        <begin position="298"/>
        <end position="309"/>
    </location>
</feature>
<evidence type="ECO:0000313" key="2">
    <source>
        <dbReference type="EMBL" id="KIK53627.1"/>
    </source>
</evidence>
<proteinExistence type="predicted"/>
<gene>
    <name evidence="2" type="ORF">GYMLUDRAFT_250213</name>
</gene>
<accession>A0A0D0C6X8</accession>
<protein>
    <submittedName>
        <fullName evidence="2">Uncharacterized protein</fullName>
    </submittedName>
</protein>